<dbReference type="RefSeq" id="WP_119591597.1">
    <property type="nucleotide sequence ID" value="NZ_QXFM01000020.1"/>
</dbReference>
<dbReference type="PANTHER" id="PTHR39210">
    <property type="entry name" value="HEPARIN-SULFATE LYASE"/>
    <property type="match status" value="1"/>
</dbReference>
<sequence>MIRRALIVSLALAGCAPVHARQAPASLPPALPAADLPPLFAAEVEDARSFVDAMMERGVVVPVPRDPGGGYTHEQHKRNYKAIYLGGQLYRVTGQQAYADYVRDLLLAYAELYPTLGDHPARANQNPGRLFWQVLNDAVWLVHSVQGYGDIRDTLSEADRQLIDDQVFRRAAQFLSVDSQATFDRIHNHATWAAAGVGMTGYLLGDDDLVERALMGSDKSGTTGFLRQTELLFSPDGYYTEGPYYQRYALMPFMVFADVIAKHDPDRHIFQWRDGILLKALQTTIQLTYDGYFFPFNDALRDKSLNTDELYHGVAIAYAETEDSGLLDIARSQGRTILTDDGLKLARDLAAGKARPFPFRSLLLSDGPEGDQGAVAILRHGEGDGHMALVAKNTSQGMGHGHFDKLSWQLYDNGHEIVRDYGAARFLNIVAKEGGRYLPENESWAKQTIAHNALVINGESHFGGDQKLADLHAPQQLYYDAGADLQISTATIDSAYPEHGVTMTRSLALLDVAGLDAPVVIDLLNASGNGSLTYDLPLHYTGQIMETGFPVSRNLAERPVLGEANGYQHIWVDGTATPTADNAFMTWILGGRFYTYRFVPQDSLSVILGESGANDPHFNLRREPMIIQRKSGGTAASFVSVLESHGLYDGAAEETVGSRSQIASLRHETRDGYDFVIVETTSGTRTALALSYDRDPTKTHNAKIDGTDVRWTGFAARIALDGEND</sequence>
<keyword evidence="3" id="KW-0574">Periplasm</keyword>
<gene>
    <name evidence="9" type="ORF">D2V17_02685</name>
</gene>
<feature type="signal peptide" evidence="5">
    <location>
        <begin position="1"/>
        <end position="20"/>
    </location>
</feature>
<feature type="domain" description="Exo-oligoalginate lyase C-terminal" evidence="8">
    <location>
        <begin position="682"/>
        <end position="716"/>
    </location>
</feature>
<keyword evidence="10" id="KW-1185">Reference proteome</keyword>
<dbReference type="EMBL" id="QXFM01000020">
    <property type="protein sequence ID" value="RIV91460.1"/>
    <property type="molecule type" value="Genomic_DNA"/>
</dbReference>
<evidence type="ECO:0000259" key="7">
    <source>
        <dbReference type="Pfam" id="PF07940"/>
    </source>
</evidence>
<evidence type="ECO:0000256" key="4">
    <source>
        <dbReference type="ARBA" id="ARBA00023239"/>
    </source>
</evidence>
<dbReference type="Pfam" id="PF07940">
    <property type="entry name" value="Hepar_II_III_C"/>
    <property type="match status" value="1"/>
</dbReference>
<name>A0A3A1PFB9_9SPHN</name>
<comment type="caution">
    <text evidence="9">The sequence shown here is derived from an EMBL/GenBank/DDBJ whole genome shotgun (WGS) entry which is preliminary data.</text>
</comment>
<proteinExistence type="predicted"/>
<keyword evidence="4 9" id="KW-0456">Lyase</keyword>
<dbReference type="PROSITE" id="PS51257">
    <property type="entry name" value="PROKAR_LIPOPROTEIN"/>
    <property type="match status" value="1"/>
</dbReference>
<dbReference type="SUPFAM" id="SSF48230">
    <property type="entry name" value="Chondroitin AC/alginate lyase"/>
    <property type="match status" value="1"/>
</dbReference>
<dbReference type="Gene3D" id="2.70.98.70">
    <property type="match status" value="1"/>
</dbReference>
<dbReference type="PANTHER" id="PTHR39210:SF1">
    <property type="entry name" value="HEPARIN-SULFATE LYASE"/>
    <property type="match status" value="1"/>
</dbReference>
<evidence type="ECO:0000313" key="9">
    <source>
        <dbReference type="EMBL" id="RIV91460.1"/>
    </source>
</evidence>
<dbReference type="Pfam" id="PF22686">
    <property type="entry name" value="Alg17C_C"/>
    <property type="match status" value="1"/>
</dbReference>
<evidence type="ECO:0000256" key="2">
    <source>
        <dbReference type="ARBA" id="ARBA00022729"/>
    </source>
</evidence>
<evidence type="ECO:0000256" key="3">
    <source>
        <dbReference type="ARBA" id="ARBA00022764"/>
    </source>
</evidence>
<organism evidence="9 10">
    <name type="scientific">Aurantiacibacter xanthus</name>
    <dbReference type="NCBI Taxonomy" id="1784712"/>
    <lineage>
        <taxon>Bacteria</taxon>
        <taxon>Pseudomonadati</taxon>
        <taxon>Pseudomonadota</taxon>
        <taxon>Alphaproteobacteria</taxon>
        <taxon>Sphingomonadales</taxon>
        <taxon>Erythrobacteraceae</taxon>
        <taxon>Aurantiacibacter</taxon>
    </lineage>
</organism>
<dbReference type="Proteomes" id="UP000265366">
    <property type="component" value="Unassembled WGS sequence"/>
</dbReference>
<dbReference type="InterPro" id="IPR008397">
    <property type="entry name" value="Alginate_lyase_dom"/>
</dbReference>
<reference evidence="9 10" key="1">
    <citation type="submission" date="2018-08" db="EMBL/GenBank/DDBJ databases">
        <title>Erythrobacter zhengii sp.nov., a bacterium isolated from deep-sea sediment.</title>
        <authorList>
            <person name="Fang C."/>
            <person name="Wu Y.-H."/>
            <person name="Sun C."/>
            <person name="Wang H."/>
            <person name="Cheng H."/>
            <person name="Meng F.-X."/>
            <person name="Wang C.-S."/>
            <person name="Xu X.-W."/>
        </authorList>
    </citation>
    <scope>NUCLEOTIDE SEQUENCE [LARGE SCALE GENOMIC DNA]</scope>
    <source>
        <strain evidence="9 10">CCTCC AB 2015396</strain>
    </source>
</reference>
<keyword evidence="2 5" id="KW-0732">Signal</keyword>
<dbReference type="InterPro" id="IPR012480">
    <property type="entry name" value="Hepar_II_III_C"/>
</dbReference>
<protein>
    <submittedName>
        <fullName evidence="9">Alginate lyase</fullName>
    </submittedName>
</protein>
<feature type="domain" description="Alginate lyase" evidence="6">
    <location>
        <begin position="78"/>
        <end position="281"/>
    </location>
</feature>
<feature type="domain" description="Heparinase II/III-like C-terminal" evidence="7">
    <location>
        <begin position="366"/>
        <end position="626"/>
    </location>
</feature>
<dbReference type="InterPro" id="IPR055076">
    <property type="entry name" value="Alg17C_C"/>
</dbReference>
<feature type="chain" id="PRO_5017356154" evidence="5">
    <location>
        <begin position="21"/>
        <end position="725"/>
    </location>
</feature>
<comment type="subcellular location">
    <subcellularLocation>
        <location evidence="1">Periplasm</location>
    </subcellularLocation>
</comment>
<evidence type="ECO:0000259" key="8">
    <source>
        <dbReference type="Pfam" id="PF22686"/>
    </source>
</evidence>
<accession>A0A3A1PFB9</accession>
<dbReference type="AlphaFoldDB" id="A0A3A1PFB9"/>
<evidence type="ECO:0000256" key="1">
    <source>
        <dbReference type="ARBA" id="ARBA00004418"/>
    </source>
</evidence>
<dbReference type="GO" id="GO:0042597">
    <property type="term" value="C:periplasmic space"/>
    <property type="evidence" value="ECO:0007669"/>
    <property type="project" value="UniProtKB-SubCell"/>
</dbReference>
<evidence type="ECO:0000259" key="6">
    <source>
        <dbReference type="Pfam" id="PF05426"/>
    </source>
</evidence>
<evidence type="ECO:0000313" key="10">
    <source>
        <dbReference type="Proteomes" id="UP000265366"/>
    </source>
</evidence>
<dbReference type="InterPro" id="IPR008929">
    <property type="entry name" value="Chondroitin_lyas"/>
</dbReference>
<dbReference type="GO" id="GO:0016829">
    <property type="term" value="F:lyase activity"/>
    <property type="evidence" value="ECO:0007669"/>
    <property type="project" value="UniProtKB-KW"/>
</dbReference>
<dbReference type="Pfam" id="PF05426">
    <property type="entry name" value="Alginate_lyase"/>
    <property type="match status" value="1"/>
</dbReference>
<dbReference type="OrthoDB" id="9772435at2"/>
<dbReference type="Gene3D" id="1.50.10.100">
    <property type="entry name" value="Chondroitin AC/alginate lyase"/>
    <property type="match status" value="1"/>
</dbReference>
<evidence type="ECO:0000256" key="5">
    <source>
        <dbReference type="SAM" id="SignalP"/>
    </source>
</evidence>